<dbReference type="RefSeq" id="WP_204708691.1">
    <property type="nucleotide sequence ID" value="NZ_JBHSZV010000010.1"/>
</dbReference>
<protein>
    <submittedName>
        <fullName evidence="2">Uncharacterized protein</fullName>
    </submittedName>
</protein>
<dbReference type="EMBL" id="JBHSZV010000010">
    <property type="protein sequence ID" value="MFC7060960.1"/>
    <property type="molecule type" value="Genomic_DNA"/>
</dbReference>
<sequence length="52" mass="5761">MLTSLYMLSLTVLITFLVLVAVEKVQSLFKKKNTLSDPSNHATPVLEVNQQG</sequence>
<name>A0ABW2EF43_9BACI</name>
<dbReference type="Proteomes" id="UP001596410">
    <property type="component" value="Unassembled WGS sequence"/>
</dbReference>
<keyword evidence="1" id="KW-0472">Membrane</keyword>
<organism evidence="2 3">
    <name type="scientific">Halobacillus seohaensis</name>
    <dbReference type="NCBI Taxonomy" id="447421"/>
    <lineage>
        <taxon>Bacteria</taxon>
        <taxon>Bacillati</taxon>
        <taxon>Bacillota</taxon>
        <taxon>Bacilli</taxon>
        <taxon>Bacillales</taxon>
        <taxon>Bacillaceae</taxon>
        <taxon>Halobacillus</taxon>
    </lineage>
</organism>
<evidence type="ECO:0000256" key="1">
    <source>
        <dbReference type="SAM" id="Phobius"/>
    </source>
</evidence>
<feature type="transmembrane region" description="Helical" evidence="1">
    <location>
        <begin position="6"/>
        <end position="22"/>
    </location>
</feature>
<gene>
    <name evidence="2" type="ORF">ACFQIC_03630</name>
</gene>
<keyword evidence="1" id="KW-0812">Transmembrane</keyword>
<comment type="caution">
    <text evidence="2">The sequence shown here is derived from an EMBL/GenBank/DDBJ whole genome shotgun (WGS) entry which is preliminary data.</text>
</comment>
<proteinExistence type="predicted"/>
<reference evidence="3" key="1">
    <citation type="journal article" date="2019" name="Int. J. Syst. Evol. Microbiol.">
        <title>The Global Catalogue of Microorganisms (GCM) 10K type strain sequencing project: providing services to taxonomists for standard genome sequencing and annotation.</title>
        <authorList>
            <consortium name="The Broad Institute Genomics Platform"/>
            <consortium name="The Broad Institute Genome Sequencing Center for Infectious Disease"/>
            <person name="Wu L."/>
            <person name="Ma J."/>
        </authorList>
    </citation>
    <scope>NUCLEOTIDE SEQUENCE [LARGE SCALE GENOMIC DNA]</scope>
    <source>
        <strain evidence="3">CGMCC 4.1621</strain>
    </source>
</reference>
<keyword evidence="3" id="KW-1185">Reference proteome</keyword>
<evidence type="ECO:0000313" key="3">
    <source>
        <dbReference type="Proteomes" id="UP001596410"/>
    </source>
</evidence>
<keyword evidence="1" id="KW-1133">Transmembrane helix</keyword>
<evidence type="ECO:0000313" key="2">
    <source>
        <dbReference type="EMBL" id="MFC7060960.1"/>
    </source>
</evidence>
<accession>A0ABW2EF43</accession>